<evidence type="ECO:0000313" key="2">
    <source>
        <dbReference type="Proteomes" id="UP001325248"/>
    </source>
</evidence>
<protein>
    <submittedName>
        <fullName evidence="1">Uncharacterized protein</fullName>
    </submittedName>
</protein>
<reference evidence="1" key="1">
    <citation type="submission" date="2023-10" db="EMBL/GenBank/DDBJ databases">
        <title>Genome sequence of Blautia coccoides DSM 935.</title>
        <authorList>
            <person name="Boeer T."/>
            <person name="Bengelsdorf F.R."/>
            <person name="Daniel R."/>
            <person name="Poehlein A."/>
        </authorList>
    </citation>
    <scope>NUCLEOTIDE SEQUENCE [LARGE SCALE GENOMIC DNA]</scope>
    <source>
        <strain evidence="1">DSM 935</strain>
    </source>
</reference>
<dbReference type="Proteomes" id="UP001325248">
    <property type="component" value="Chromosome"/>
</dbReference>
<organism evidence="1 2">
    <name type="scientific">Blautia producta</name>
    <dbReference type="NCBI Taxonomy" id="33035"/>
    <lineage>
        <taxon>Bacteria</taxon>
        <taxon>Bacillati</taxon>
        <taxon>Bacillota</taxon>
        <taxon>Clostridia</taxon>
        <taxon>Lachnospirales</taxon>
        <taxon>Lachnospiraceae</taxon>
        <taxon>Blautia</taxon>
    </lineage>
</organism>
<accession>A0ABZ0U686</accession>
<dbReference type="EMBL" id="CP136422">
    <property type="protein sequence ID" value="WPX72712.1"/>
    <property type="molecule type" value="Genomic_DNA"/>
</dbReference>
<keyword evidence="2" id="KW-1185">Reference proteome</keyword>
<name>A0ABZ0U686_9FIRM</name>
<gene>
    <name evidence="1" type="ORF">BLCOC_10520</name>
</gene>
<sequence length="61" mass="6932">MLSEGYLSKKRGVILIAVEDASRIWRKRPDPEPLMRQMPRLPEAVQQTLGAGAALEILRFQ</sequence>
<proteinExistence type="predicted"/>
<evidence type="ECO:0000313" key="1">
    <source>
        <dbReference type="EMBL" id="WPX72712.1"/>
    </source>
</evidence>